<evidence type="ECO:0000313" key="2">
    <source>
        <dbReference type="EMBL" id="VEL26454.1"/>
    </source>
</evidence>
<dbReference type="OrthoDB" id="244158at2759"/>
<accession>A0A448X2Z5</accession>
<organism evidence="2 3">
    <name type="scientific">Protopolystoma xenopodis</name>
    <dbReference type="NCBI Taxonomy" id="117903"/>
    <lineage>
        <taxon>Eukaryota</taxon>
        <taxon>Metazoa</taxon>
        <taxon>Spiralia</taxon>
        <taxon>Lophotrochozoa</taxon>
        <taxon>Platyhelminthes</taxon>
        <taxon>Monogenea</taxon>
        <taxon>Polyopisthocotylea</taxon>
        <taxon>Polystomatidea</taxon>
        <taxon>Polystomatidae</taxon>
        <taxon>Protopolystoma</taxon>
    </lineage>
</organism>
<dbReference type="EMBL" id="CAAALY010080372">
    <property type="protein sequence ID" value="VEL26454.1"/>
    <property type="molecule type" value="Genomic_DNA"/>
</dbReference>
<reference evidence="2" key="1">
    <citation type="submission" date="2018-11" db="EMBL/GenBank/DDBJ databases">
        <authorList>
            <consortium name="Pathogen Informatics"/>
        </authorList>
    </citation>
    <scope>NUCLEOTIDE SEQUENCE</scope>
</reference>
<feature type="chain" id="PRO_5019148965" description="Secreted protein" evidence="1">
    <location>
        <begin position="18"/>
        <end position="102"/>
    </location>
</feature>
<evidence type="ECO:0000256" key="1">
    <source>
        <dbReference type="SAM" id="SignalP"/>
    </source>
</evidence>
<gene>
    <name evidence="2" type="ORF">PXEA_LOCUS19894</name>
</gene>
<dbReference type="Proteomes" id="UP000784294">
    <property type="component" value="Unassembled WGS sequence"/>
</dbReference>
<evidence type="ECO:0000313" key="3">
    <source>
        <dbReference type="Proteomes" id="UP000784294"/>
    </source>
</evidence>
<protein>
    <recommendedName>
        <fullName evidence="4">Secreted protein</fullName>
    </recommendedName>
</protein>
<dbReference type="AlphaFoldDB" id="A0A448X2Z5"/>
<name>A0A448X2Z5_9PLAT</name>
<keyword evidence="3" id="KW-1185">Reference proteome</keyword>
<evidence type="ECO:0008006" key="4">
    <source>
        <dbReference type="Google" id="ProtNLM"/>
    </source>
</evidence>
<sequence>MELILACLSYDFLGTSAGVTGGVLCDDASSGGDDLVVVQLPTTWRSVFIAGSTSRVSGASHSVSNDSNTNNLEAFEFSPVDILFRLYSVLTPELSALVSHFS</sequence>
<proteinExistence type="predicted"/>
<feature type="signal peptide" evidence="1">
    <location>
        <begin position="1"/>
        <end position="17"/>
    </location>
</feature>
<comment type="caution">
    <text evidence="2">The sequence shown here is derived from an EMBL/GenBank/DDBJ whole genome shotgun (WGS) entry which is preliminary data.</text>
</comment>
<keyword evidence="1" id="KW-0732">Signal</keyword>